<comment type="subcellular location">
    <subcellularLocation>
        <location evidence="11">Cytoplasm</location>
    </subcellularLocation>
</comment>
<comment type="pathway">
    <text evidence="2 11">Amino-acid biosynthesis; L-serine biosynthesis; L-serine from 3-phospho-D-glycerate: step 2/3.</text>
</comment>
<sequence>MTTRLYNFNPGPAALPLEVLEQAKETTVQYGGRGISIMEMSHRSKPVEQLSAETEQLLLELAGLSRNEYRALFMGGGASTQFAMLPLNFLAGGQIADYILSGSFSEKALHEAQYIGQTRIAASSQAEKWRRTPDVNSLRIQADAAYVHMTTNNTIEGSRFNIFPETGGVPLIADMTSDLLSRNIDYSRFSMIYAGAQKNLGPAGITVVIIRRDMLERCSKQIPLIWRYATYASNDSLYNTPPVHALYLTNLVLQWTKRQGGVQRLETVNRDKAALIYEAIDRSGGFYEGIIARGDRSDMNITWRLASKELELLFVQESEQHGFEGLAGHRSVGGIRASAYNAVPRAACEALADFMNDFMRRKG</sequence>
<feature type="binding site" evidence="11">
    <location>
        <position position="197"/>
    </location>
    <ligand>
        <name>pyridoxal 5'-phosphate</name>
        <dbReference type="ChEBI" id="CHEBI:597326"/>
    </ligand>
</feature>
<feature type="binding site" evidence="11">
    <location>
        <position position="43"/>
    </location>
    <ligand>
        <name>L-glutamate</name>
        <dbReference type="ChEBI" id="CHEBI:29985"/>
    </ligand>
</feature>
<feature type="binding site" evidence="11">
    <location>
        <position position="154"/>
    </location>
    <ligand>
        <name>pyridoxal 5'-phosphate</name>
        <dbReference type="ChEBI" id="CHEBI:597326"/>
    </ligand>
</feature>
<dbReference type="EC" id="2.6.1.52" evidence="11"/>
<dbReference type="SUPFAM" id="SSF53383">
    <property type="entry name" value="PLP-dependent transferases"/>
    <property type="match status" value="1"/>
</dbReference>
<evidence type="ECO:0000256" key="2">
    <source>
        <dbReference type="ARBA" id="ARBA00005099"/>
    </source>
</evidence>
<evidence type="ECO:0000259" key="12">
    <source>
        <dbReference type="Pfam" id="PF00266"/>
    </source>
</evidence>
<gene>
    <name evidence="11 13" type="primary">serC</name>
    <name evidence="13" type="ORF">H8B09_13610</name>
</gene>
<dbReference type="Proteomes" id="UP000609346">
    <property type="component" value="Unassembled WGS sequence"/>
</dbReference>
<comment type="catalytic activity">
    <reaction evidence="10 11">
        <text>O-phospho-L-serine + 2-oxoglutarate = 3-phosphooxypyruvate + L-glutamate</text>
        <dbReference type="Rhea" id="RHEA:14329"/>
        <dbReference type="ChEBI" id="CHEBI:16810"/>
        <dbReference type="ChEBI" id="CHEBI:18110"/>
        <dbReference type="ChEBI" id="CHEBI:29985"/>
        <dbReference type="ChEBI" id="CHEBI:57524"/>
        <dbReference type="EC" id="2.6.1.52"/>
    </reaction>
</comment>
<dbReference type="PIRSF" id="PIRSF000525">
    <property type="entry name" value="SerC"/>
    <property type="match status" value="1"/>
</dbReference>
<comment type="caution">
    <text evidence="13">The sequence shown here is derived from an EMBL/GenBank/DDBJ whole genome shotgun (WGS) entry which is preliminary data.</text>
</comment>
<dbReference type="EMBL" id="JACXZA010000003">
    <property type="protein sequence ID" value="MBD3919795.1"/>
    <property type="molecule type" value="Genomic_DNA"/>
</dbReference>
<protein>
    <recommendedName>
        <fullName evidence="11">Phosphoserine aminotransferase</fullName>
        <ecNumber evidence="11">2.6.1.52</ecNumber>
    </recommendedName>
    <alternativeName>
        <fullName evidence="11">Phosphohydroxythreonine aminotransferase</fullName>
        <shortName evidence="11">PSAT</shortName>
    </alternativeName>
</protein>
<feature type="binding site" evidence="11">
    <location>
        <position position="174"/>
    </location>
    <ligand>
        <name>pyridoxal 5'-phosphate</name>
        <dbReference type="ChEBI" id="CHEBI:597326"/>
    </ligand>
</feature>
<keyword evidence="8 11" id="KW-0718">Serine biosynthesis</keyword>
<keyword evidence="4 11" id="KW-0032">Aminotransferase</keyword>
<keyword evidence="14" id="KW-1185">Reference proteome</keyword>
<feature type="binding site" evidence="11">
    <location>
        <begin position="78"/>
        <end position="79"/>
    </location>
    <ligand>
        <name>pyridoxal 5'-phosphate</name>
        <dbReference type="ChEBI" id="CHEBI:597326"/>
    </ligand>
</feature>
<feature type="modified residue" description="N6-(pyridoxal phosphate)lysine" evidence="11">
    <location>
        <position position="198"/>
    </location>
</feature>
<dbReference type="PANTHER" id="PTHR43247">
    <property type="entry name" value="PHOSPHOSERINE AMINOTRANSFERASE"/>
    <property type="match status" value="1"/>
</dbReference>
<dbReference type="Gene3D" id="3.90.1150.10">
    <property type="entry name" value="Aspartate Aminotransferase, domain 1"/>
    <property type="match status" value="1"/>
</dbReference>
<evidence type="ECO:0000256" key="6">
    <source>
        <dbReference type="ARBA" id="ARBA00022679"/>
    </source>
</evidence>
<proteinExistence type="inferred from homology"/>
<keyword evidence="7 11" id="KW-0663">Pyridoxal phosphate</keyword>
<dbReference type="InterPro" id="IPR000192">
    <property type="entry name" value="Aminotrans_V_dom"/>
</dbReference>
<evidence type="ECO:0000256" key="10">
    <source>
        <dbReference type="ARBA" id="ARBA00049007"/>
    </source>
</evidence>
<dbReference type="InterPro" id="IPR022278">
    <property type="entry name" value="Pser_aminoTfrase"/>
</dbReference>
<comment type="caution">
    <text evidence="11">Lacks conserved residue(s) required for the propagation of feature annotation.</text>
</comment>
<comment type="subunit">
    <text evidence="11">Homodimer.</text>
</comment>
<dbReference type="RefSeq" id="WP_191204079.1">
    <property type="nucleotide sequence ID" value="NZ_JACXZA010000003.1"/>
</dbReference>
<comment type="similarity">
    <text evidence="3 11">Belongs to the class-V pyridoxal-phosphate-dependent aminotransferase family. SerC subfamily.</text>
</comment>
<keyword evidence="5 11" id="KW-0028">Amino-acid biosynthesis</keyword>
<feature type="domain" description="Aminotransferase class V" evidence="12">
    <location>
        <begin position="6"/>
        <end position="345"/>
    </location>
</feature>
<keyword evidence="11" id="KW-0963">Cytoplasm</keyword>
<evidence type="ECO:0000256" key="9">
    <source>
        <dbReference type="ARBA" id="ARBA00047630"/>
    </source>
</evidence>
<evidence type="ECO:0000256" key="7">
    <source>
        <dbReference type="ARBA" id="ARBA00022898"/>
    </source>
</evidence>
<reference evidence="13 14" key="1">
    <citation type="submission" date="2020-09" db="EMBL/GenBank/DDBJ databases">
        <title>Paenibacillus sp. strain PR3 16S rRNA gene Genome sequencing and assembly.</title>
        <authorList>
            <person name="Kim J."/>
        </authorList>
    </citation>
    <scope>NUCLEOTIDE SEQUENCE [LARGE SCALE GENOMIC DNA]</scope>
    <source>
        <strain evidence="13 14">PR3</strain>
    </source>
</reference>
<evidence type="ECO:0000256" key="8">
    <source>
        <dbReference type="ARBA" id="ARBA00023299"/>
    </source>
</evidence>
<feature type="binding site" evidence="11">
    <location>
        <position position="104"/>
    </location>
    <ligand>
        <name>pyridoxal 5'-phosphate</name>
        <dbReference type="ChEBI" id="CHEBI:597326"/>
    </ligand>
</feature>
<organism evidence="13 14">
    <name type="scientific">Paenibacillus terricola</name>
    <dbReference type="NCBI Taxonomy" id="2763503"/>
    <lineage>
        <taxon>Bacteria</taxon>
        <taxon>Bacillati</taxon>
        <taxon>Bacillota</taxon>
        <taxon>Bacilli</taxon>
        <taxon>Bacillales</taxon>
        <taxon>Paenibacillaceae</taxon>
        <taxon>Paenibacillus</taxon>
    </lineage>
</organism>
<dbReference type="NCBIfam" id="NF003764">
    <property type="entry name" value="PRK05355.1"/>
    <property type="match status" value="1"/>
</dbReference>
<comment type="cofactor">
    <cofactor evidence="11">
        <name>pyridoxal 5'-phosphate</name>
        <dbReference type="ChEBI" id="CHEBI:597326"/>
    </cofactor>
    <text evidence="11">Binds 1 pyridoxal phosphate per subunit.</text>
</comment>
<dbReference type="InterPro" id="IPR015422">
    <property type="entry name" value="PyrdxlP-dep_Trfase_small"/>
</dbReference>
<evidence type="ECO:0000256" key="1">
    <source>
        <dbReference type="ARBA" id="ARBA00003483"/>
    </source>
</evidence>
<comment type="catalytic activity">
    <reaction evidence="9 11">
        <text>4-(phosphooxy)-L-threonine + 2-oxoglutarate = (R)-3-hydroxy-2-oxo-4-phosphooxybutanoate + L-glutamate</text>
        <dbReference type="Rhea" id="RHEA:16573"/>
        <dbReference type="ChEBI" id="CHEBI:16810"/>
        <dbReference type="ChEBI" id="CHEBI:29985"/>
        <dbReference type="ChEBI" id="CHEBI:58452"/>
        <dbReference type="ChEBI" id="CHEBI:58538"/>
        <dbReference type="EC" id="2.6.1.52"/>
    </reaction>
</comment>
<dbReference type="InterPro" id="IPR015424">
    <property type="entry name" value="PyrdxlP-dep_Trfase"/>
</dbReference>
<dbReference type="GO" id="GO:0004648">
    <property type="term" value="F:O-phospho-L-serine:2-oxoglutarate aminotransferase activity"/>
    <property type="evidence" value="ECO:0007669"/>
    <property type="project" value="UniProtKB-EC"/>
</dbReference>
<feature type="binding site" evidence="11">
    <location>
        <begin position="239"/>
        <end position="240"/>
    </location>
    <ligand>
        <name>pyridoxal 5'-phosphate</name>
        <dbReference type="ChEBI" id="CHEBI:597326"/>
    </ligand>
</feature>
<evidence type="ECO:0000313" key="13">
    <source>
        <dbReference type="EMBL" id="MBD3919795.1"/>
    </source>
</evidence>
<evidence type="ECO:0000256" key="5">
    <source>
        <dbReference type="ARBA" id="ARBA00022605"/>
    </source>
</evidence>
<evidence type="ECO:0000256" key="4">
    <source>
        <dbReference type="ARBA" id="ARBA00022576"/>
    </source>
</evidence>
<keyword evidence="6 11" id="KW-0808">Transferase</keyword>
<dbReference type="Gene3D" id="3.40.640.10">
    <property type="entry name" value="Type I PLP-dependent aspartate aminotransferase-like (Major domain)"/>
    <property type="match status" value="1"/>
</dbReference>
<dbReference type="Pfam" id="PF00266">
    <property type="entry name" value="Aminotran_5"/>
    <property type="match status" value="1"/>
</dbReference>
<evidence type="ECO:0000256" key="11">
    <source>
        <dbReference type="HAMAP-Rule" id="MF_00160"/>
    </source>
</evidence>
<dbReference type="PANTHER" id="PTHR43247:SF1">
    <property type="entry name" value="PHOSPHOSERINE AMINOTRANSFERASE"/>
    <property type="match status" value="1"/>
</dbReference>
<name>A0ABR8MW41_9BACL</name>
<comment type="function">
    <text evidence="1 11">Catalyzes the reversible conversion of 3-phosphohydroxypyruvate to phosphoserine and of 3-hydroxy-2-oxo-4-phosphonooxybutanoate to phosphohydroxythreonine.</text>
</comment>
<dbReference type="InterPro" id="IPR015421">
    <property type="entry name" value="PyrdxlP-dep_Trfase_major"/>
</dbReference>
<dbReference type="HAMAP" id="MF_00160">
    <property type="entry name" value="SerC_aminotrans_5"/>
    <property type="match status" value="1"/>
</dbReference>
<evidence type="ECO:0000256" key="3">
    <source>
        <dbReference type="ARBA" id="ARBA00006904"/>
    </source>
</evidence>
<evidence type="ECO:0000313" key="14">
    <source>
        <dbReference type="Proteomes" id="UP000609346"/>
    </source>
</evidence>
<accession>A0ABR8MW41</accession>